<gene>
    <name evidence="6" type="ORF">GCM10017771_48450</name>
</gene>
<organism evidence="6 7">
    <name type="scientific">Streptomyces capitiformicae</name>
    <dbReference type="NCBI Taxonomy" id="2014920"/>
    <lineage>
        <taxon>Bacteria</taxon>
        <taxon>Bacillati</taxon>
        <taxon>Actinomycetota</taxon>
        <taxon>Actinomycetes</taxon>
        <taxon>Kitasatosporales</taxon>
        <taxon>Streptomycetaceae</taxon>
        <taxon>Streptomyces</taxon>
    </lineage>
</organism>
<name>A0A919DC77_9ACTN</name>
<dbReference type="PANTHER" id="PTHR43585">
    <property type="entry name" value="FUMIPYRROLE BIOSYNTHESIS PROTEIN C"/>
    <property type="match status" value="1"/>
</dbReference>
<dbReference type="Gene3D" id="3.30.1490.20">
    <property type="entry name" value="ATP-grasp fold, A domain"/>
    <property type="match status" value="1"/>
</dbReference>
<dbReference type="InterPro" id="IPR011761">
    <property type="entry name" value="ATP-grasp"/>
</dbReference>
<reference evidence="6" key="1">
    <citation type="journal article" date="2014" name="Int. J. Syst. Evol. Microbiol.">
        <title>Complete genome sequence of Corynebacterium casei LMG S-19264T (=DSM 44701T), isolated from a smear-ripened cheese.</title>
        <authorList>
            <consortium name="US DOE Joint Genome Institute (JGI-PGF)"/>
            <person name="Walter F."/>
            <person name="Albersmeier A."/>
            <person name="Kalinowski J."/>
            <person name="Ruckert C."/>
        </authorList>
    </citation>
    <scope>NUCLEOTIDE SEQUENCE</scope>
    <source>
        <strain evidence="6">CGMCC 4.7403</strain>
    </source>
</reference>
<keyword evidence="3 4" id="KW-0067">ATP-binding</keyword>
<dbReference type="InterPro" id="IPR040570">
    <property type="entry name" value="LAL_C2"/>
</dbReference>
<keyword evidence="1" id="KW-0436">Ligase</keyword>
<dbReference type="PROSITE" id="PS50975">
    <property type="entry name" value="ATP_GRASP"/>
    <property type="match status" value="1"/>
</dbReference>
<dbReference type="Proteomes" id="UP000603227">
    <property type="component" value="Unassembled WGS sequence"/>
</dbReference>
<dbReference type="SUPFAM" id="SSF56059">
    <property type="entry name" value="Glutathione synthetase ATP-binding domain-like"/>
    <property type="match status" value="1"/>
</dbReference>
<keyword evidence="2 4" id="KW-0547">Nucleotide-binding</keyword>
<dbReference type="GO" id="GO:0005524">
    <property type="term" value="F:ATP binding"/>
    <property type="evidence" value="ECO:0007669"/>
    <property type="project" value="UniProtKB-UniRule"/>
</dbReference>
<evidence type="ECO:0000256" key="2">
    <source>
        <dbReference type="ARBA" id="ARBA00022741"/>
    </source>
</evidence>
<proteinExistence type="predicted"/>
<evidence type="ECO:0000313" key="6">
    <source>
        <dbReference type="EMBL" id="GHE31912.1"/>
    </source>
</evidence>
<sequence>MPEHVLVFGVGYDIPQRMRAVGANSGAEVVTSVMCWPEHLEKMDDTDEHARVIVLHPDAPDSEWLAMARSVHAMHPVTRVGSFYDDCRPQAAMVARELGLEAHSPEVVELIRNKHAMRRRLAESGVEATASAVVDSAEMVKEFASEHGYPCVVKPVDGAASKGVSVLRTPEEAESAFLRASGIGTGSEVTVEEFLTGDQYSVEAFSEKGEHIVLAVTRKYSDPVSLVELGHVLPALLEPAQRAAIEGHVIGTLNALEVEFGPTHTEIILTPAGPRVIETHLRTGGDELWNMVTDATGVDMIECQLRQALGETVLPGVRATLADPERTPRCEAIWFAGAPSSGTLVEVTGADADHPAEVTLTVLGKPGTRLSGLQNSFSRLAHARAHADTAQKALELARQAIAGLDFIARHPADQEDLL</sequence>
<evidence type="ECO:0000256" key="1">
    <source>
        <dbReference type="ARBA" id="ARBA00022598"/>
    </source>
</evidence>
<evidence type="ECO:0000256" key="4">
    <source>
        <dbReference type="PROSITE-ProRule" id="PRU00409"/>
    </source>
</evidence>
<dbReference type="Pfam" id="PF18603">
    <property type="entry name" value="LAL_C2"/>
    <property type="match status" value="1"/>
</dbReference>
<dbReference type="Gene3D" id="3.40.50.20">
    <property type="match status" value="1"/>
</dbReference>
<reference evidence="6" key="2">
    <citation type="submission" date="2020-09" db="EMBL/GenBank/DDBJ databases">
        <authorList>
            <person name="Sun Q."/>
            <person name="Zhou Y."/>
        </authorList>
    </citation>
    <scope>NUCLEOTIDE SEQUENCE</scope>
    <source>
        <strain evidence="6">CGMCC 4.7403</strain>
    </source>
</reference>
<dbReference type="Pfam" id="PF13535">
    <property type="entry name" value="ATP-grasp_4"/>
    <property type="match status" value="1"/>
</dbReference>
<keyword evidence="7" id="KW-1185">Reference proteome</keyword>
<evidence type="ECO:0000259" key="5">
    <source>
        <dbReference type="PROSITE" id="PS50975"/>
    </source>
</evidence>
<dbReference type="EMBL" id="BNAT01000017">
    <property type="protein sequence ID" value="GHE31912.1"/>
    <property type="molecule type" value="Genomic_DNA"/>
</dbReference>
<protein>
    <recommendedName>
        <fullName evidence="5">ATP-grasp domain-containing protein</fullName>
    </recommendedName>
</protein>
<dbReference type="Gene3D" id="3.30.470.20">
    <property type="entry name" value="ATP-grasp fold, B domain"/>
    <property type="match status" value="1"/>
</dbReference>
<dbReference type="InterPro" id="IPR052032">
    <property type="entry name" value="ATP-dep_AA_Ligase"/>
</dbReference>
<accession>A0A919DC77</accession>
<evidence type="ECO:0000313" key="7">
    <source>
        <dbReference type="Proteomes" id="UP000603227"/>
    </source>
</evidence>
<dbReference type="InterPro" id="IPR013815">
    <property type="entry name" value="ATP_grasp_subdomain_1"/>
</dbReference>
<dbReference type="PANTHER" id="PTHR43585:SF2">
    <property type="entry name" value="ATP-GRASP ENZYME FSQD"/>
    <property type="match status" value="1"/>
</dbReference>
<dbReference type="AlphaFoldDB" id="A0A919DC77"/>
<evidence type="ECO:0000256" key="3">
    <source>
        <dbReference type="ARBA" id="ARBA00022840"/>
    </source>
</evidence>
<feature type="domain" description="ATP-grasp" evidence="5">
    <location>
        <begin position="118"/>
        <end position="309"/>
    </location>
</feature>
<dbReference type="SMART" id="SM01209">
    <property type="entry name" value="GARS_A"/>
    <property type="match status" value="1"/>
</dbReference>
<comment type="caution">
    <text evidence="6">The sequence shown here is derived from an EMBL/GenBank/DDBJ whole genome shotgun (WGS) entry which is preliminary data.</text>
</comment>
<dbReference type="RefSeq" id="WP_189784541.1">
    <property type="nucleotide sequence ID" value="NZ_BNAT01000017.1"/>
</dbReference>
<dbReference type="GO" id="GO:0046872">
    <property type="term" value="F:metal ion binding"/>
    <property type="evidence" value="ECO:0007669"/>
    <property type="project" value="InterPro"/>
</dbReference>
<dbReference type="GO" id="GO:0016874">
    <property type="term" value="F:ligase activity"/>
    <property type="evidence" value="ECO:0007669"/>
    <property type="project" value="UniProtKB-KW"/>
</dbReference>